<evidence type="ECO:0000256" key="3">
    <source>
        <dbReference type="ARBA" id="ARBA00023002"/>
    </source>
</evidence>
<comment type="similarity">
    <text evidence="2">Belongs to the flavin monoamine oxidase family.</text>
</comment>
<evidence type="ECO:0000313" key="5">
    <source>
        <dbReference type="EMBL" id="MFC4767812.1"/>
    </source>
</evidence>
<dbReference type="Gene3D" id="3.50.50.60">
    <property type="entry name" value="FAD/NAD(P)-binding domain"/>
    <property type="match status" value="1"/>
</dbReference>
<dbReference type="InterPro" id="IPR001613">
    <property type="entry name" value="Flavin_amine_oxidase"/>
</dbReference>
<dbReference type="PRINTS" id="PR00757">
    <property type="entry name" value="AMINEOXDASEF"/>
</dbReference>
<gene>
    <name evidence="5" type="ORF">ACFO8Q_10630</name>
</gene>
<dbReference type="SUPFAM" id="SSF51905">
    <property type="entry name" value="FAD/NAD(P)-binding domain"/>
    <property type="match status" value="1"/>
</dbReference>
<dbReference type="Pfam" id="PF01593">
    <property type="entry name" value="Amino_oxidase"/>
    <property type="match status" value="1"/>
</dbReference>
<evidence type="ECO:0000256" key="2">
    <source>
        <dbReference type="ARBA" id="ARBA00005995"/>
    </source>
</evidence>
<sequence>MVGKDKVDVVVVGAGIAGLTAAWEINRHNHNFVVLEARDQVGGRIQSVTTELGVTVDLGAQWICSHHQRMHAYAKQFGLKTAPTYRSGRTIYHLNGKPKITLKEIPPLSFKAVVDLIQAKNKIDQWVGRLPQEEPWNSALAHNLDQFTIDRWTEEALLTQSARNFYRLWAEAMACVDLDEISLLDMLWCIKTAGSLENVLHGEEEWFIDGAHSIPRRMAERLGEKVKLNTPVKRIVVNTDGADNTGVWKTKHVIVAVPLILADRIGYDPPLLASRAQLTQRLPQSIVIKFNVIYEKPFWRAEGLNGISYYDQGLIRYTIDSTPPDTKIGILTAFSGGKFGRKLSAMDLVARRNKVINDLVELFSPQARTHLAIYGKIG</sequence>
<comment type="cofactor">
    <cofactor evidence="1">
        <name>FAD</name>
        <dbReference type="ChEBI" id="CHEBI:57692"/>
    </cofactor>
</comment>
<dbReference type="PANTHER" id="PTHR43563:SF1">
    <property type="entry name" value="AMINE OXIDASE [FLAVIN-CONTAINING] B"/>
    <property type="match status" value="1"/>
</dbReference>
<feature type="domain" description="Amine oxidase" evidence="4">
    <location>
        <begin position="16"/>
        <end position="364"/>
    </location>
</feature>
<name>A0ABV9Q2Y9_9BACL</name>
<organism evidence="5 6">
    <name type="scientific">Effusibacillus consociatus</name>
    <dbReference type="NCBI Taxonomy" id="1117041"/>
    <lineage>
        <taxon>Bacteria</taxon>
        <taxon>Bacillati</taxon>
        <taxon>Bacillota</taxon>
        <taxon>Bacilli</taxon>
        <taxon>Bacillales</taxon>
        <taxon>Alicyclobacillaceae</taxon>
        <taxon>Effusibacillus</taxon>
    </lineage>
</organism>
<evidence type="ECO:0000256" key="1">
    <source>
        <dbReference type="ARBA" id="ARBA00001974"/>
    </source>
</evidence>
<keyword evidence="6" id="KW-1185">Reference proteome</keyword>
<protein>
    <submittedName>
        <fullName evidence="5">Flavin monoamine oxidase family protein</fullName>
    </submittedName>
</protein>
<reference evidence="6" key="1">
    <citation type="journal article" date="2019" name="Int. J. Syst. Evol. Microbiol.">
        <title>The Global Catalogue of Microorganisms (GCM) 10K type strain sequencing project: providing services to taxonomists for standard genome sequencing and annotation.</title>
        <authorList>
            <consortium name="The Broad Institute Genomics Platform"/>
            <consortium name="The Broad Institute Genome Sequencing Center for Infectious Disease"/>
            <person name="Wu L."/>
            <person name="Ma J."/>
        </authorList>
    </citation>
    <scope>NUCLEOTIDE SEQUENCE [LARGE SCALE GENOMIC DNA]</scope>
    <source>
        <strain evidence="6">WYCCWR 12678</strain>
    </source>
</reference>
<proteinExistence type="inferred from homology"/>
<dbReference type="InterPro" id="IPR036188">
    <property type="entry name" value="FAD/NAD-bd_sf"/>
</dbReference>
<dbReference type="Gene3D" id="3.90.660.10">
    <property type="match status" value="1"/>
</dbReference>
<accession>A0ABV9Q2Y9</accession>
<dbReference type="SUPFAM" id="SSF54373">
    <property type="entry name" value="FAD-linked reductases, C-terminal domain"/>
    <property type="match status" value="1"/>
</dbReference>
<dbReference type="RefSeq" id="WP_380025734.1">
    <property type="nucleotide sequence ID" value="NZ_JBHSHC010000090.1"/>
</dbReference>
<dbReference type="InterPro" id="IPR050703">
    <property type="entry name" value="Flavin_MAO"/>
</dbReference>
<dbReference type="EMBL" id="JBHSHC010000090">
    <property type="protein sequence ID" value="MFC4767812.1"/>
    <property type="molecule type" value="Genomic_DNA"/>
</dbReference>
<comment type="caution">
    <text evidence="5">The sequence shown here is derived from an EMBL/GenBank/DDBJ whole genome shotgun (WGS) entry which is preliminary data.</text>
</comment>
<evidence type="ECO:0000313" key="6">
    <source>
        <dbReference type="Proteomes" id="UP001596002"/>
    </source>
</evidence>
<dbReference type="Gene3D" id="1.10.405.10">
    <property type="entry name" value="Guanine Nucleotide Dissociation Inhibitor, domain 1"/>
    <property type="match status" value="1"/>
</dbReference>
<dbReference type="PANTHER" id="PTHR43563">
    <property type="entry name" value="AMINE OXIDASE"/>
    <property type="match status" value="1"/>
</dbReference>
<evidence type="ECO:0000259" key="4">
    <source>
        <dbReference type="Pfam" id="PF01593"/>
    </source>
</evidence>
<dbReference type="InterPro" id="IPR002937">
    <property type="entry name" value="Amino_oxidase"/>
</dbReference>
<keyword evidence="3" id="KW-0560">Oxidoreductase</keyword>
<dbReference type="Proteomes" id="UP001596002">
    <property type="component" value="Unassembled WGS sequence"/>
</dbReference>